<dbReference type="EMBL" id="JAGPXD010000005">
    <property type="protein sequence ID" value="KAH7354125.1"/>
    <property type="molecule type" value="Genomic_DNA"/>
</dbReference>
<protein>
    <submittedName>
        <fullName evidence="2">Uncharacterized protein</fullName>
    </submittedName>
</protein>
<sequence>MPACPEKSATCLFYIGSANTTNTGTNHRLTGFLQVYWPAGGRDVVGPAFPECLWSGPSASKCSGRLLAVVWSGRNGSNRQDAAQSAEGRIQLGYLKVADAVLGIDATVWWLGLMDKHDAHDEGRLKLGRGADDLAAGLGPRKMAWKALVELGHDGGDDISDPRQQRVPDIAPSASADRGHRGSANIRCTFLESWARPQRRHALRGVPKRSSSHGKELEEDSLERRSRSPHNLLLFLG</sequence>
<proteinExistence type="predicted"/>
<evidence type="ECO:0000256" key="1">
    <source>
        <dbReference type="SAM" id="MobiDB-lite"/>
    </source>
</evidence>
<dbReference type="Proteomes" id="UP000813385">
    <property type="component" value="Unassembled WGS sequence"/>
</dbReference>
<organism evidence="2 3">
    <name type="scientific">Plectosphaerella cucumerina</name>
    <dbReference type="NCBI Taxonomy" id="40658"/>
    <lineage>
        <taxon>Eukaryota</taxon>
        <taxon>Fungi</taxon>
        <taxon>Dikarya</taxon>
        <taxon>Ascomycota</taxon>
        <taxon>Pezizomycotina</taxon>
        <taxon>Sordariomycetes</taxon>
        <taxon>Hypocreomycetidae</taxon>
        <taxon>Glomerellales</taxon>
        <taxon>Plectosphaerellaceae</taxon>
        <taxon>Plectosphaerella</taxon>
    </lineage>
</organism>
<feature type="compositionally biased region" description="Basic residues" evidence="1">
    <location>
        <begin position="201"/>
        <end position="212"/>
    </location>
</feature>
<feature type="compositionally biased region" description="Basic and acidic residues" evidence="1">
    <location>
        <begin position="155"/>
        <end position="166"/>
    </location>
</feature>
<accession>A0A8K0X056</accession>
<reference evidence="2" key="1">
    <citation type="journal article" date="2021" name="Nat. Commun.">
        <title>Genetic determinants of endophytism in the Arabidopsis root mycobiome.</title>
        <authorList>
            <person name="Mesny F."/>
            <person name="Miyauchi S."/>
            <person name="Thiergart T."/>
            <person name="Pickel B."/>
            <person name="Atanasova L."/>
            <person name="Karlsson M."/>
            <person name="Huettel B."/>
            <person name="Barry K.W."/>
            <person name="Haridas S."/>
            <person name="Chen C."/>
            <person name="Bauer D."/>
            <person name="Andreopoulos W."/>
            <person name="Pangilinan J."/>
            <person name="LaButti K."/>
            <person name="Riley R."/>
            <person name="Lipzen A."/>
            <person name="Clum A."/>
            <person name="Drula E."/>
            <person name="Henrissat B."/>
            <person name="Kohler A."/>
            <person name="Grigoriev I.V."/>
            <person name="Martin F.M."/>
            <person name="Hacquard S."/>
        </authorList>
    </citation>
    <scope>NUCLEOTIDE SEQUENCE</scope>
    <source>
        <strain evidence="2">MPI-CAGE-AT-0016</strain>
    </source>
</reference>
<comment type="caution">
    <text evidence="2">The sequence shown here is derived from an EMBL/GenBank/DDBJ whole genome shotgun (WGS) entry which is preliminary data.</text>
</comment>
<feature type="region of interest" description="Disordered" evidence="1">
    <location>
        <begin position="201"/>
        <end position="224"/>
    </location>
</feature>
<evidence type="ECO:0000313" key="3">
    <source>
        <dbReference type="Proteomes" id="UP000813385"/>
    </source>
</evidence>
<name>A0A8K0X056_9PEZI</name>
<evidence type="ECO:0000313" key="2">
    <source>
        <dbReference type="EMBL" id="KAH7354125.1"/>
    </source>
</evidence>
<feature type="region of interest" description="Disordered" evidence="1">
    <location>
        <begin position="155"/>
        <end position="182"/>
    </location>
</feature>
<gene>
    <name evidence="2" type="ORF">B0T11DRAFT_124451</name>
</gene>
<keyword evidence="3" id="KW-1185">Reference proteome</keyword>
<dbReference type="AlphaFoldDB" id="A0A8K0X056"/>